<sequence length="100" mass="11579">MRRVGVTSSRPRCLASTRAKHRPPTYNLLLRRRSVSLPLYASPYHHAHLRSPTRYPHHGLFSSWTIRFFGLDGLKYRSWSTWAVGVTAVTVFQIKSILML</sequence>
<accession>A0ACB8SED3</accession>
<reference evidence="1" key="1">
    <citation type="submission" date="2021-03" db="EMBL/GenBank/DDBJ databases">
        <authorList>
            <consortium name="DOE Joint Genome Institute"/>
            <person name="Ahrendt S."/>
            <person name="Looney B.P."/>
            <person name="Miyauchi S."/>
            <person name="Morin E."/>
            <person name="Drula E."/>
            <person name="Courty P.E."/>
            <person name="Chicoki N."/>
            <person name="Fauchery L."/>
            <person name="Kohler A."/>
            <person name="Kuo A."/>
            <person name="Labutti K."/>
            <person name="Pangilinan J."/>
            <person name="Lipzen A."/>
            <person name="Riley R."/>
            <person name="Andreopoulos W."/>
            <person name="He G."/>
            <person name="Johnson J."/>
            <person name="Barry K.W."/>
            <person name="Grigoriev I.V."/>
            <person name="Nagy L."/>
            <person name="Hibbett D."/>
            <person name="Henrissat B."/>
            <person name="Matheny P.B."/>
            <person name="Labbe J."/>
            <person name="Martin F."/>
        </authorList>
    </citation>
    <scope>NUCLEOTIDE SEQUENCE</scope>
    <source>
        <strain evidence="1">HHB10654</strain>
    </source>
</reference>
<protein>
    <submittedName>
        <fullName evidence="1">Uncharacterized protein</fullName>
    </submittedName>
</protein>
<proteinExistence type="predicted"/>
<gene>
    <name evidence="1" type="ORF">BV25DRAFT_1922597</name>
</gene>
<name>A0ACB8SED3_9AGAM</name>
<dbReference type="Proteomes" id="UP000814140">
    <property type="component" value="Unassembled WGS sequence"/>
</dbReference>
<reference evidence="1" key="2">
    <citation type="journal article" date="2022" name="New Phytol.">
        <title>Evolutionary transition to the ectomycorrhizal habit in the genomes of a hyperdiverse lineage of mushroom-forming fungi.</title>
        <authorList>
            <person name="Looney B."/>
            <person name="Miyauchi S."/>
            <person name="Morin E."/>
            <person name="Drula E."/>
            <person name="Courty P.E."/>
            <person name="Kohler A."/>
            <person name="Kuo A."/>
            <person name="LaButti K."/>
            <person name="Pangilinan J."/>
            <person name="Lipzen A."/>
            <person name="Riley R."/>
            <person name="Andreopoulos W."/>
            <person name="He G."/>
            <person name="Johnson J."/>
            <person name="Nolan M."/>
            <person name="Tritt A."/>
            <person name="Barry K.W."/>
            <person name="Grigoriev I.V."/>
            <person name="Nagy L.G."/>
            <person name="Hibbett D."/>
            <person name="Henrissat B."/>
            <person name="Matheny P.B."/>
            <person name="Labbe J."/>
            <person name="Martin F.M."/>
        </authorList>
    </citation>
    <scope>NUCLEOTIDE SEQUENCE</scope>
    <source>
        <strain evidence="1">HHB10654</strain>
    </source>
</reference>
<dbReference type="EMBL" id="MU277399">
    <property type="protein sequence ID" value="KAI0054537.1"/>
    <property type="molecule type" value="Genomic_DNA"/>
</dbReference>
<evidence type="ECO:0000313" key="2">
    <source>
        <dbReference type="Proteomes" id="UP000814140"/>
    </source>
</evidence>
<organism evidence="1 2">
    <name type="scientific">Artomyces pyxidatus</name>
    <dbReference type="NCBI Taxonomy" id="48021"/>
    <lineage>
        <taxon>Eukaryota</taxon>
        <taxon>Fungi</taxon>
        <taxon>Dikarya</taxon>
        <taxon>Basidiomycota</taxon>
        <taxon>Agaricomycotina</taxon>
        <taxon>Agaricomycetes</taxon>
        <taxon>Russulales</taxon>
        <taxon>Auriscalpiaceae</taxon>
        <taxon>Artomyces</taxon>
    </lineage>
</organism>
<comment type="caution">
    <text evidence="1">The sequence shown here is derived from an EMBL/GenBank/DDBJ whole genome shotgun (WGS) entry which is preliminary data.</text>
</comment>
<keyword evidence="2" id="KW-1185">Reference proteome</keyword>
<evidence type="ECO:0000313" key="1">
    <source>
        <dbReference type="EMBL" id="KAI0054537.1"/>
    </source>
</evidence>